<keyword evidence="9" id="KW-1185">Reference proteome</keyword>
<accession>G8BXI9</accession>
<dbReference type="CDD" id="cd06257">
    <property type="entry name" value="DnaJ"/>
    <property type="match status" value="1"/>
</dbReference>
<name>G8BXI9_TETPH</name>
<sequence length="666" mass="78340">MLADILFIFYVYLVQLVYCQDAVDLDTVDLRCDYDAFEVALREIKYDKEASTMYNVLLENIQKCNAEKYSNEYVKKIKLINELLYKHGLLELSNGQELKSLRKFQEIINNYSDINDTTESLRESDPYFTLAKERYSNINSLFGNWESIDALFSLNTKREDRNLKDQSKIKELTYKNLLNEVENNLSQQNEQRNSEKIDQLFNELFQISPFNIKSRYLHINYLLAELGESIDDLSISYDLIKSYQIIIEKNSLSLSLNERRDIRLNIAIIQTFLLGVDSSRTIKSCLQLDMDFQPCKMIFSLQSKINKINPHRSLLLDSDEYKSGSYNDNSNINWNQIIKLYLLDKKPVIKLNNEEKKEFENNYKLIQKISKVMLIILFENTNIDVLNSDKFNDVELIKYIDALLCQSSTEDPDYKKLTNPYCKKALKNVMTKSQWTNFGKTLKNYEPFPIDELRNIWNNYPHLAIHAIEVILKKLDNDKFKKYGELRDELKRFFDEIGAREANNQFIKKQYENFEELQKNMYQNAHNQQQRQYQHQYQQQQQQQQQHQPPPQHGEFGNKDFYKVLSIPTSATDKEIRKAYLLLTKKYHPDKQGQLSPKQQAKNHAKMIAINEAYEILSDENKRRDYDNSRGGSRNPSQGRPGGPGGPGGQGNPFDFGNNFNFNFRF</sequence>
<feature type="compositionally biased region" description="Gly residues" evidence="5">
    <location>
        <begin position="640"/>
        <end position="651"/>
    </location>
</feature>
<dbReference type="PRINTS" id="PR00625">
    <property type="entry name" value="JDOMAIN"/>
</dbReference>
<evidence type="ECO:0000313" key="9">
    <source>
        <dbReference type="Proteomes" id="UP000005666"/>
    </source>
</evidence>
<evidence type="ECO:0000259" key="7">
    <source>
        <dbReference type="PROSITE" id="PS50076"/>
    </source>
</evidence>
<dbReference type="Gene3D" id="1.10.287.110">
    <property type="entry name" value="DnaJ domain"/>
    <property type="match status" value="1"/>
</dbReference>
<protein>
    <recommendedName>
        <fullName evidence="7">J domain-containing protein</fullName>
    </recommendedName>
</protein>
<dbReference type="Pfam" id="PF00226">
    <property type="entry name" value="DnaJ"/>
    <property type="match status" value="1"/>
</dbReference>
<evidence type="ECO:0000256" key="3">
    <source>
        <dbReference type="ARBA" id="ARBA00022824"/>
    </source>
</evidence>
<dbReference type="PROSITE" id="PS50076">
    <property type="entry name" value="DNAJ_2"/>
    <property type="match status" value="1"/>
</dbReference>
<dbReference type="KEGG" id="tpf:TPHA_0I01110"/>
<dbReference type="RefSeq" id="XP_003687051.1">
    <property type="nucleotide sequence ID" value="XM_003687003.1"/>
</dbReference>
<dbReference type="EMBL" id="HE612864">
    <property type="protein sequence ID" value="CCE64617.1"/>
    <property type="molecule type" value="Genomic_DNA"/>
</dbReference>
<keyword evidence="4" id="KW-0175">Coiled coil</keyword>
<dbReference type="AlphaFoldDB" id="G8BXI9"/>
<dbReference type="PANTHER" id="PTHR44140">
    <property type="entry name" value="LD25575P"/>
    <property type="match status" value="1"/>
</dbReference>
<dbReference type="PANTHER" id="PTHR44140:SF2">
    <property type="entry name" value="LD25575P"/>
    <property type="match status" value="1"/>
</dbReference>
<dbReference type="GO" id="GO:0051787">
    <property type="term" value="F:misfolded protein binding"/>
    <property type="evidence" value="ECO:0007669"/>
    <property type="project" value="TreeGrafter"/>
</dbReference>
<feature type="coiled-coil region" evidence="4">
    <location>
        <begin position="171"/>
        <end position="198"/>
    </location>
</feature>
<gene>
    <name evidence="8" type="primary">TPHA0I01110</name>
    <name evidence="8" type="ordered locus">TPHA_0I01110</name>
</gene>
<comment type="subcellular location">
    <subcellularLocation>
        <location evidence="1">Endoplasmic reticulum</location>
    </subcellularLocation>
</comment>
<dbReference type="InterPro" id="IPR036869">
    <property type="entry name" value="J_dom_sf"/>
</dbReference>
<feature type="chain" id="PRO_5003508726" description="J domain-containing protein" evidence="6">
    <location>
        <begin position="20"/>
        <end position="666"/>
    </location>
</feature>
<organism evidence="8 9">
    <name type="scientific">Tetrapisispora phaffii (strain ATCC 24235 / CBS 4417 / NBRC 1672 / NRRL Y-8282 / UCD 70-5)</name>
    <name type="common">Yeast</name>
    <name type="synonym">Fabospora phaffii</name>
    <dbReference type="NCBI Taxonomy" id="1071381"/>
    <lineage>
        <taxon>Eukaryota</taxon>
        <taxon>Fungi</taxon>
        <taxon>Dikarya</taxon>
        <taxon>Ascomycota</taxon>
        <taxon>Saccharomycotina</taxon>
        <taxon>Saccharomycetes</taxon>
        <taxon>Saccharomycetales</taxon>
        <taxon>Saccharomycetaceae</taxon>
        <taxon>Tetrapisispora</taxon>
    </lineage>
</organism>
<dbReference type="GO" id="GO:0051087">
    <property type="term" value="F:protein-folding chaperone binding"/>
    <property type="evidence" value="ECO:0007669"/>
    <property type="project" value="TreeGrafter"/>
</dbReference>
<dbReference type="Proteomes" id="UP000005666">
    <property type="component" value="Chromosome 9"/>
</dbReference>
<evidence type="ECO:0000256" key="2">
    <source>
        <dbReference type="ARBA" id="ARBA00022729"/>
    </source>
</evidence>
<dbReference type="GeneID" id="11532885"/>
<evidence type="ECO:0000256" key="1">
    <source>
        <dbReference type="ARBA" id="ARBA00004240"/>
    </source>
</evidence>
<feature type="compositionally biased region" description="Basic and acidic residues" evidence="5">
    <location>
        <begin position="619"/>
        <end position="628"/>
    </location>
</feature>
<dbReference type="SMART" id="SM00271">
    <property type="entry name" value="DnaJ"/>
    <property type="match status" value="1"/>
</dbReference>
<feature type="region of interest" description="Disordered" evidence="5">
    <location>
        <begin position="525"/>
        <end position="558"/>
    </location>
</feature>
<feature type="region of interest" description="Disordered" evidence="5">
    <location>
        <begin position="619"/>
        <end position="655"/>
    </location>
</feature>
<evidence type="ECO:0000256" key="5">
    <source>
        <dbReference type="SAM" id="MobiDB-lite"/>
    </source>
</evidence>
<dbReference type="InterPro" id="IPR051727">
    <property type="entry name" value="DnaJ_C3_Co-chaperones"/>
</dbReference>
<feature type="domain" description="J" evidence="7">
    <location>
        <begin position="560"/>
        <end position="630"/>
    </location>
</feature>
<dbReference type="GO" id="GO:0005783">
    <property type="term" value="C:endoplasmic reticulum"/>
    <property type="evidence" value="ECO:0007669"/>
    <property type="project" value="UniProtKB-SubCell"/>
</dbReference>
<evidence type="ECO:0000256" key="4">
    <source>
        <dbReference type="SAM" id="Coils"/>
    </source>
</evidence>
<dbReference type="STRING" id="1071381.G8BXI9"/>
<dbReference type="OrthoDB" id="1726119at2759"/>
<dbReference type="OMA" id="DMDYKPC"/>
<dbReference type="GO" id="GO:0034975">
    <property type="term" value="P:protein folding in endoplasmic reticulum"/>
    <property type="evidence" value="ECO:0007669"/>
    <property type="project" value="TreeGrafter"/>
</dbReference>
<dbReference type="InterPro" id="IPR001623">
    <property type="entry name" value="DnaJ_domain"/>
</dbReference>
<evidence type="ECO:0000313" key="8">
    <source>
        <dbReference type="EMBL" id="CCE64617.1"/>
    </source>
</evidence>
<keyword evidence="2 6" id="KW-0732">Signal</keyword>
<keyword evidence="3" id="KW-0256">Endoplasmic reticulum</keyword>
<feature type="compositionally biased region" description="Low complexity" evidence="5">
    <location>
        <begin position="528"/>
        <end position="547"/>
    </location>
</feature>
<evidence type="ECO:0000256" key="6">
    <source>
        <dbReference type="SAM" id="SignalP"/>
    </source>
</evidence>
<feature type="signal peptide" evidence="6">
    <location>
        <begin position="1"/>
        <end position="19"/>
    </location>
</feature>
<proteinExistence type="predicted"/>
<feature type="compositionally biased region" description="Low complexity" evidence="5">
    <location>
        <begin position="629"/>
        <end position="639"/>
    </location>
</feature>
<dbReference type="SUPFAM" id="SSF46565">
    <property type="entry name" value="Chaperone J-domain"/>
    <property type="match status" value="1"/>
</dbReference>
<reference evidence="8 9" key="1">
    <citation type="journal article" date="2011" name="Proc. Natl. Acad. Sci. U.S.A.">
        <title>Evolutionary erosion of yeast sex chromosomes by mating-type switching accidents.</title>
        <authorList>
            <person name="Gordon J.L."/>
            <person name="Armisen D."/>
            <person name="Proux-Wera E."/>
            <person name="Oheigeartaigh S.S."/>
            <person name="Byrne K.P."/>
            <person name="Wolfe K.H."/>
        </authorList>
    </citation>
    <scope>NUCLEOTIDE SEQUENCE [LARGE SCALE GENOMIC DNA]</scope>
    <source>
        <strain evidence="9">ATCC 24235 / CBS 4417 / NBRC 1672 / NRRL Y-8282 / UCD 70-5</strain>
    </source>
</reference>
<dbReference type="HOGENOM" id="CLU_030116_0_0_1"/>
<dbReference type="eggNOG" id="KOG0715">
    <property type="taxonomic scope" value="Eukaryota"/>
</dbReference>